<dbReference type="Gene3D" id="3.10.20.370">
    <property type="match status" value="1"/>
</dbReference>
<dbReference type="InterPro" id="IPR051320">
    <property type="entry name" value="Viral_Replic_Matur_Polypro"/>
</dbReference>
<dbReference type="InterPro" id="IPR041577">
    <property type="entry name" value="RT_RNaseH_2"/>
</dbReference>
<accession>A0ABC9YFS5</accession>
<keyword evidence="5" id="KW-0378">Hydrolase</keyword>
<keyword evidence="2" id="KW-0548">Nucleotidyltransferase</keyword>
<evidence type="ECO:0000259" key="7">
    <source>
        <dbReference type="Pfam" id="PF18697"/>
    </source>
</evidence>
<dbReference type="GO" id="GO:0016787">
    <property type="term" value="F:hydrolase activity"/>
    <property type="evidence" value="ECO:0007669"/>
    <property type="project" value="UniProtKB-KW"/>
</dbReference>
<dbReference type="PANTHER" id="PTHR33064:SF37">
    <property type="entry name" value="RIBONUCLEASE H"/>
    <property type="match status" value="1"/>
</dbReference>
<evidence type="ECO:0000256" key="3">
    <source>
        <dbReference type="ARBA" id="ARBA00022722"/>
    </source>
</evidence>
<feature type="domain" description="Reverse transcriptase/retrotransposon-derived protein RNase H-like" evidence="6">
    <location>
        <begin position="74"/>
        <end position="140"/>
    </location>
</feature>
<dbReference type="InterPro" id="IPR043502">
    <property type="entry name" value="DNA/RNA_pol_sf"/>
</dbReference>
<sequence length="283" mass="32300">MVTYLGFEILQGQRRLGTDWKEAICQIPEPRRARDLRAFLGTAGWCRVWISNYGLLVRPLYDILKEAQGEYLPWNPECRQAFQSLKKALMMAPALGLPDLSKPFELFEYERQHLALGVLAQKIGDWKRPVGYFSKQLDPINGSSFVQDGKQRAGYAVVTTTEVVEAKALPIDMSVQKAELIALCQALRIAKGLKRYVTLSEPLTLDTPVHPYQPGDHVYIKTWNSEPLKEKWKGPFQILLTTYTAIKVEGIEPWIHYTRVKKASSDQWQVTTEGPLKIKLNRV</sequence>
<comment type="caution">
    <text evidence="8">The sequence shown here is derived from an EMBL/GenBank/DDBJ whole genome shotgun (WGS) entry which is preliminary data.</text>
</comment>
<dbReference type="InterPro" id="IPR012337">
    <property type="entry name" value="RNaseH-like_sf"/>
</dbReference>
<dbReference type="Pfam" id="PF17919">
    <property type="entry name" value="RT_RNaseH_2"/>
    <property type="match status" value="1"/>
</dbReference>
<dbReference type="GO" id="GO:0016779">
    <property type="term" value="F:nucleotidyltransferase activity"/>
    <property type="evidence" value="ECO:0007669"/>
    <property type="project" value="UniProtKB-KW"/>
</dbReference>
<evidence type="ECO:0000313" key="8">
    <source>
        <dbReference type="EMBL" id="GAB0208444.1"/>
    </source>
</evidence>
<evidence type="ECO:0000259" key="6">
    <source>
        <dbReference type="Pfam" id="PF17919"/>
    </source>
</evidence>
<evidence type="ECO:0000256" key="4">
    <source>
        <dbReference type="ARBA" id="ARBA00022759"/>
    </source>
</evidence>
<keyword evidence="9" id="KW-1185">Reference proteome</keyword>
<dbReference type="SUPFAM" id="SSF56672">
    <property type="entry name" value="DNA/RNA polymerases"/>
    <property type="match status" value="1"/>
</dbReference>
<evidence type="ECO:0000256" key="2">
    <source>
        <dbReference type="ARBA" id="ARBA00022695"/>
    </source>
</evidence>
<feature type="domain" description="Murine leukemia virus integrase C-terminal" evidence="7">
    <location>
        <begin position="210"/>
        <end position="263"/>
    </location>
</feature>
<dbReference type="Gene3D" id="3.30.70.270">
    <property type="match status" value="1"/>
</dbReference>
<dbReference type="PANTHER" id="PTHR33064">
    <property type="entry name" value="POL PROTEIN"/>
    <property type="match status" value="1"/>
</dbReference>
<name>A0ABC9YFS5_GRUJA</name>
<evidence type="ECO:0000313" key="9">
    <source>
        <dbReference type="Proteomes" id="UP001623348"/>
    </source>
</evidence>
<reference evidence="8 9" key="1">
    <citation type="submission" date="2024-06" db="EMBL/GenBank/DDBJ databases">
        <title>The draft genome of Grus japonensis, version 3.</title>
        <authorList>
            <person name="Nabeshima K."/>
            <person name="Suzuki S."/>
            <person name="Onuma M."/>
        </authorList>
    </citation>
    <scope>NUCLEOTIDE SEQUENCE [LARGE SCALE GENOMIC DNA]</scope>
    <source>
        <strain evidence="8 9">451A</strain>
    </source>
</reference>
<dbReference type="SUPFAM" id="SSF53098">
    <property type="entry name" value="Ribonuclease H-like"/>
    <property type="match status" value="1"/>
</dbReference>
<dbReference type="InterPro" id="IPR043128">
    <property type="entry name" value="Rev_trsase/Diguanyl_cyclase"/>
</dbReference>
<dbReference type="AlphaFoldDB" id="A0ABC9YFS5"/>
<dbReference type="EMBL" id="BAAFJT010000262">
    <property type="protein sequence ID" value="GAB0208444.1"/>
    <property type="molecule type" value="Genomic_DNA"/>
</dbReference>
<dbReference type="Pfam" id="PF18697">
    <property type="entry name" value="MLVIN_C"/>
    <property type="match status" value="1"/>
</dbReference>
<evidence type="ECO:0000256" key="5">
    <source>
        <dbReference type="ARBA" id="ARBA00022801"/>
    </source>
</evidence>
<dbReference type="Proteomes" id="UP001623348">
    <property type="component" value="Unassembled WGS sequence"/>
</dbReference>
<dbReference type="GO" id="GO:0004519">
    <property type="term" value="F:endonuclease activity"/>
    <property type="evidence" value="ECO:0007669"/>
    <property type="project" value="UniProtKB-KW"/>
</dbReference>
<keyword evidence="1" id="KW-0808">Transferase</keyword>
<protein>
    <submittedName>
        <fullName evidence="8">Protein NYNRIN-like</fullName>
    </submittedName>
</protein>
<keyword evidence="3" id="KW-0540">Nuclease</keyword>
<dbReference type="Gene3D" id="2.30.30.850">
    <property type="match status" value="1"/>
</dbReference>
<organism evidence="8 9">
    <name type="scientific">Grus japonensis</name>
    <name type="common">Japanese crane</name>
    <name type="synonym">Red-crowned crane</name>
    <dbReference type="NCBI Taxonomy" id="30415"/>
    <lineage>
        <taxon>Eukaryota</taxon>
        <taxon>Metazoa</taxon>
        <taxon>Chordata</taxon>
        <taxon>Craniata</taxon>
        <taxon>Vertebrata</taxon>
        <taxon>Euteleostomi</taxon>
        <taxon>Archelosauria</taxon>
        <taxon>Archosauria</taxon>
        <taxon>Dinosauria</taxon>
        <taxon>Saurischia</taxon>
        <taxon>Theropoda</taxon>
        <taxon>Coelurosauria</taxon>
        <taxon>Aves</taxon>
        <taxon>Neognathae</taxon>
        <taxon>Neoaves</taxon>
        <taxon>Gruiformes</taxon>
        <taxon>Gruidae</taxon>
        <taxon>Grus</taxon>
    </lineage>
</organism>
<keyword evidence="4" id="KW-0255">Endonuclease</keyword>
<evidence type="ECO:0000256" key="1">
    <source>
        <dbReference type="ARBA" id="ARBA00022679"/>
    </source>
</evidence>
<proteinExistence type="predicted"/>
<gene>
    <name evidence="8" type="ORF">GRJ2_003310100</name>
</gene>
<dbReference type="InterPro" id="IPR040643">
    <property type="entry name" value="MLVIN_C"/>
</dbReference>